<evidence type="ECO:0000259" key="9">
    <source>
        <dbReference type="PROSITE" id="PS50850"/>
    </source>
</evidence>
<keyword evidence="4 8" id="KW-0812">Transmembrane</keyword>
<sequence length="486" mass="53645">MFGYDAGVLAGVQDTEPFLSAIGHPEQRSTIIIPMVASAYTLGAWVMSMLVSFIGSPMGRRNCIMYGNILVIIGGTLQASTFSVAQIIVGRVLCGFGIGFISSTVPTYMAEMSTKANDHGPEVCFQLAVTISGVALAGWVDFGFTRMSNQASWRFPVAFQTFFGIFSAIGMFFLPDTPRWYYVKGRIEEGDRVLAALHNLPLEDAHVQAQKIAIIEAIEFETSQKAFNPATLIWDNTELQAGRRLRTAFMVLCLQQLMGINLLIYFSTIIFGQVGLSPFLSSLLAAVMNSLFAIGTYFTPSTVEKGGRRGIMLWTSMLLAIFMLIFVVMVNLGDKKSTATQWTAVASVVAWMFCFGFGWVGIPWLYGPEISPLRYRHLGGSFGATGEWSMTFVTVFAGGIALQRVGPIIWVWFLIFCFITVPYVYFCCPETSGKTLEEIDLIFMKHPQILAHRDPEGAIDAEDPTHDMKNTSASTIEEDELVAMRD</sequence>
<feature type="domain" description="Major facilitator superfamily (MFS) profile" evidence="9">
    <location>
        <begin position="1"/>
        <end position="432"/>
    </location>
</feature>
<evidence type="ECO:0000256" key="3">
    <source>
        <dbReference type="ARBA" id="ARBA00022448"/>
    </source>
</evidence>
<dbReference type="GO" id="GO:0016020">
    <property type="term" value="C:membrane"/>
    <property type="evidence" value="ECO:0007669"/>
    <property type="project" value="UniProtKB-SubCell"/>
</dbReference>
<dbReference type="EMBL" id="AMGV01000004">
    <property type="protein sequence ID" value="KEF58646.1"/>
    <property type="molecule type" value="Genomic_DNA"/>
</dbReference>
<dbReference type="PRINTS" id="PR00171">
    <property type="entry name" value="SUGRTRNSPORT"/>
</dbReference>
<dbReference type="PROSITE" id="PS50850">
    <property type="entry name" value="MFS"/>
    <property type="match status" value="1"/>
</dbReference>
<dbReference type="VEuPathDB" id="FungiDB:A1O9_06572"/>
<dbReference type="Pfam" id="PF00083">
    <property type="entry name" value="Sugar_tr"/>
    <property type="match status" value="1"/>
</dbReference>
<evidence type="ECO:0000256" key="5">
    <source>
        <dbReference type="ARBA" id="ARBA00022989"/>
    </source>
</evidence>
<evidence type="ECO:0000256" key="1">
    <source>
        <dbReference type="ARBA" id="ARBA00004141"/>
    </source>
</evidence>
<comment type="subcellular location">
    <subcellularLocation>
        <location evidence="1">Membrane</location>
        <topology evidence="1">Multi-pass membrane protein</topology>
    </subcellularLocation>
</comment>
<keyword evidence="5 8" id="KW-1133">Transmembrane helix</keyword>
<feature type="transmembrane region" description="Helical" evidence="8">
    <location>
        <begin position="279"/>
        <end position="299"/>
    </location>
</feature>
<evidence type="ECO:0000256" key="4">
    <source>
        <dbReference type="ARBA" id="ARBA00022692"/>
    </source>
</evidence>
<evidence type="ECO:0000313" key="10">
    <source>
        <dbReference type="EMBL" id="KEF58646.1"/>
    </source>
</evidence>
<feature type="transmembrane region" description="Helical" evidence="8">
    <location>
        <begin position="31"/>
        <end position="51"/>
    </location>
</feature>
<feature type="transmembrane region" description="Helical" evidence="8">
    <location>
        <begin position="88"/>
        <end position="110"/>
    </location>
</feature>
<dbReference type="SUPFAM" id="SSF103473">
    <property type="entry name" value="MFS general substrate transporter"/>
    <property type="match status" value="1"/>
</dbReference>
<evidence type="ECO:0000256" key="8">
    <source>
        <dbReference type="SAM" id="Phobius"/>
    </source>
</evidence>
<gene>
    <name evidence="10" type="ORF">A1O9_06572</name>
</gene>
<dbReference type="NCBIfam" id="TIGR00879">
    <property type="entry name" value="SP"/>
    <property type="match status" value="1"/>
</dbReference>
<dbReference type="PANTHER" id="PTHR48022:SF2">
    <property type="entry name" value="PLASTIDIC GLUCOSE TRANSPORTER 4"/>
    <property type="match status" value="1"/>
</dbReference>
<dbReference type="Proteomes" id="UP000027920">
    <property type="component" value="Unassembled WGS sequence"/>
</dbReference>
<evidence type="ECO:0000256" key="2">
    <source>
        <dbReference type="ARBA" id="ARBA00010992"/>
    </source>
</evidence>
<dbReference type="Gene3D" id="1.20.1250.20">
    <property type="entry name" value="MFS general substrate transporter like domains"/>
    <property type="match status" value="1"/>
</dbReference>
<dbReference type="InterPro" id="IPR050360">
    <property type="entry name" value="MFS_Sugar_Transporters"/>
</dbReference>
<comment type="similarity">
    <text evidence="2 7">Belongs to the major facilitator superfamily. Sugar transporter (TC 2.A.1.1) family.</text>
</comment>
<feature type="transmembrane region" description="Helical" evidence="8">
    <location>
        <begin position="152"/>
        <end position="174"/>
    </location>
</feature>
<feature type="transmembrane region" description="Helical" evidence="8">
    <location>
        <begin position="408"/>
        <end position="426"/>
    </location>
</feature>
<keyword evidence="6 8" id="KW-0472">Membrane</keyword>
<organism evidence="10 11">
    <name type="scientific">Exophiala aquamarina CBS 119918</name>
    <dbReference type="NCBI Taxonomy" id="1182545"/>
    <lineage>
        <taxon>Eukaryota</taxon>
        <taxon>Fungi</taxon>
        <taxon>Dikarya</taxon>
        <taxon>Ascomycota</taxon>
        <taxon>Pezizomycotina</taxon>
        <taxon>Eurotiomycetes</taxon>
        <taxon>Chaetothyriomycetidae</taxon>
        <taxon>Chaetothyriales</taxon>
        <taxon>Herpotrichiellaceae</taxon>
        <taxon>Exophiala</taxon>
    </lineage>
</organism>
<dbReference type="InterPro" id="IPR020846">
    <property type="entry name" value="MFS_dom"/>
</dbReference>
<name>A0A072PFK1_9EURO</name>
<feature type="transmembrane region" description="Helical" evidence="8">
    <location>
        <begin position="63"/>
        <end position="82"/>
    </location>
</feature>
<dbReference type="RefSeq" id="XP_013261236.1">
    <property type="nucleotide sequence ID" value="XM_013405782.1"/>
</dbReference>
<dbReference type="GeneID" id="25281489"/>
<dbReference type="AlphaFoldDB" id="A0A072PFK1"/>
<proteinExistence type="inferred from homology"/>
<dbReference type="PANTHER" id="PTHR48022">
    <property type="entry name" value="PLASTIDIC GLUCOSE TRANSPORTER 4"/>
    <property type="match status" value="1"/>
</dbReference>
<dbReference type="InterPro" id="IPR003663">
    <property type="entry name" value="Sugar/inositol_transpt"/>
</dbReference>
<protein>
    <recommendedName>
        <fullName evidence="9">Major facilitator superfamily (MFS) profile domain-containing protein</fullName>
    </recommendedName>
</protein>
<dbReference type="HOGENOM" id="CLU_001265_30_3_1"/>
<evidence type="ECO:0000256" key="7">
    <source>
        <dbReference type="RuleBase" id="RU003346"/>
    </source>
</evidence>
<keyword evidence="3 7" id="KW-0813">Transport</keyword>
<reference evidence="10 11" key="1">
    <citation type="submission" date="2013-03" db="EMBL/GenBank/DDBJ databases">
        <title>The Genome Sequence of Exophiala aquamarina CBS 119918.</title>
        <authorList>
            <consortium name="The Broad Institute Genomics Platform"/>
            <person name="Cuomo C."/>
            <person name="de Hoog S."/>
            <person name="Gorbushina A."/>
            <person name="Walker B."/>
            <person name="Young S.K."/>
            <person name="Zeng Q."/>
            <person name="Gargeya S."/>
            <person name="Fitzgerald M."/>
            <person name="Haas B."/>
            <person name="Abouelleil A."/>
            <person name="Allen A.W."/>
            <person name="Alvarado L."/>
            <person name="Arachchi H.M."/>
            <person name="Berlin A.M."/>
            <person name="Chapman S.B."/>
            <person name="Gainer-Dewar J."/>
            <person name="Goldberg J."/>
            <person name="Griggs A."/>
            <person name="Gujja S."/>
            <person name="Hansen M."/>
            <person name="Howarth C."/>
            <person name="Imamovic A."/>
            <person name="Ireland A."/>
            <person name="Larimer J."/>
            <person name="McCowan C."/>
            <person name="Murphy C."/>
            <person name="Pearson M."/>
            <person name="Poon T.W."/>
            <person name="Priest M."/>
            <person name="Roberts A."/>
            <person name="Saif S."/>
            <person name="Shea T."/>
            <person name="Sisk P."/>
            <person name="Sykes S."/>
            <person name="Wortman J."/>
            <person name="Nusbaum C."/>
            <person name="Birren B."/>
        </authorList>
    </citation>
    <scope>NUCLEOTIDE SEQUENCE [LARGE SCALE GENOMIC DNA]</scope>
    <source>
        <strain evidence="10 11">CBS 119918</strain>
    </source>
</reference>
<dbReference type="GO" id="GO:0005351">
    <property type="term" value="F:carbohydrate:proton symporter activity"/>
    <property type="evidence" value="ECO:0007669"/>
    <property type="project" value="TreeGrafter"/>
</dbReference>
<dbReference type="InterPro" id="IPR005828">
    <property type="entry name" value="MFS_sugar_transport-like"/>
</dbReference>
<accession>A0A072PFK1</accession>
<feature type="transmembrane region" description="Helical" evidence="8">
    <location>
        <begin position="249"/>
        <end position="273"/>
    </location>
</feature>
<feature type="transmembrane region" description="Helical" evidence="8">
    <location>
        <begin position="344"/>
        <end position="366"/>
    </location>
</feature>
<evidence type="ECO:0000256" key="6">
    <source>
        <dbReference type="ARBA" id="ARBA00023136"/>
    </source>
</evidence>
<evidence type="ECO:0000313" key="11">
    <source>
        <dbReference type="Proteomes" id="UP000027920"/>
    </source>
</evidence>
<dbReference type="InterPro" id="IPR036259">
    <property type="entry name" value="MFS_trans_sf"/>
</dbReference>
<feature type="transmembrane region" description="Helical" evidence="8">
    <location>
        <begin position="311"/>
        <end position="332"/>
    </location>
</feature>
<comment type="caution">
    <text evidence="10">The sequence shown here is derived from an EMBL/GenBank/DDBJ whole genome shotgun (WGS) entry which is preliminary data.</text>
</comment>
<feature type="transmembrane region" description="Helical" evidence="8">
    <location>
        <begin position="122"/>
        <end position="140"/>
    </location>
</feature>
<feature type="transmembrane region" description="Helical" evidence="8">
    <location>
        <begin position="378"/>
        <end position="402"/>
    </location>
</feature>
<keyword evidence="11" id="KW-1185">Reference proteome</keyword>
<dbReference type="OrthoDB" id="6133115at2759"/>